<reference evidence="2 3" key="1">
    <citation type="journal article" date="2013" name="PLoS ONE">
        <title>Poles Apart: Arctic and Antarctic Octadecabacter strains Share High Genome Plasticity and a New Type of Xanthorhodopsin.</title>
        <authorList>
            <person name="Vollmers J."/>
            <person name="Voget S."/>
            <person name="Dietrich S."/>
            <person name="Gollnow K."/>
            <person name="Smits M."/>
            <person name="Meyer K."/>
            <person name="Brinkhoff T."/>
            <person name="Simon M."/>
            <person name="Daniel R."/>
        </authorList>
    </citation>
    <scope>NUCLEOTIDE SEQUENCE [LARGE SCALE GENOMIC DNA]</scope>
    <source>
        <strain evidence="2 3">307</strain>
    </source>
</reference>
<evidence type="ECO:0000256" key="1">
    <source>
        <dbReference type="SAM" id="Phobius"/>
    </source>
</evidence>
<accession>M9QZR6</accession>
<evidence type="ECO:0000313" key="2">
    <source>
        <dbReference type="EMBL" id="AGI65869.1"/>
    </source>
</evidence>
<dbReference type="KEGG" id="oat:OAN307_c00960"/>
<evidence type="ECO:0000313" key="3">
    <source>
        <dbReference type="Proteomes" id="UP000005307"/>
    </source>
</evidence>
<dbReference type="eggNOG" id="ENOG5034A98">
    <property type="taxonomic scope" value="Bacteria"/>
</dbReference>
<feature type="transmembrane region" description="Helical" evidence="1">
    <location>
        <begin position="28"/>
        <end position="51"/>
    </location>
</feature>
<dbReference type="EMBL" id="CP003740">
    <property type="protein sequence ID" value="AGI65869.1"/>
    <property type="molecule type" value="Genomic_DNA"/>
</dbReference>
<proteinExistence type="predicted"/>
<sequence>MLTSLTSLAVAGGAIRLALNWQLRKRWAISLAVPQALALALIGLALLLDFLKPVKRTAIMGHRNGCDIAQL</sequence>
<name>M9QZR6_9RHOB</name>
<dbReference type="AlphaFoldDB" id="M9QZR6"/>
<dbReference type="Proteomes" id="UP000005307">
    <property type="component" value="Chromosome"/>
</dbReference>
<organism evidence="2 3">
    <name type="scientific">Octadecabacter antarcticus 307</name>
    <dbReference type="NCBI Taxonomy" id="391626"/>
    <lineage>
        <taxon>Bacteria</taxon>
        <taxon>Pseudomonadati</taxon>
        <taxon>Pseudomonadota</taxon>
        <taxon>Alphaproteobacteria</taxon>
        <taxon>Rhodobacterales</taxon>
        <taxon>Roseobacteraceae</taxon>
        <taxon>Octadecabacter</taxon>
    </lineage>
</organism>
<keyword evidence="1" id="KW-0812">Transmembrane</keyword>
<keyword evidence="3" id="KW-1185">Reference proteome</keyword>
<dbReference type="HOGENOM" id="CLU_2736073_0_0_5"/>
<dbReference type="STRING" id="391626.OAN307_c00960"/>
<keyword evidence="1" id="KW-1133">Transmembrane helix</keyword>
<protein>
    <submittedName>
        <fullName evidence="2">Uncharacterized protein</fullName>
    </submittedName>
</protein>
<gene>
    <name evidence="2" type="ORF">OAN307_c00960</name>
</gene>
<keyword evidence="1" id="KW-0472">Membrane</keyword>